<sequence>MGSAMRDAGKEHIPNYPRGWITIRILQFIVAIITLGLCSYLVAISNRNIIGAGFYVEIFTAVCTMVTSIWLISAHSCAPRAFNYWAVLILDIYQYLLWLGAFAACAILAAGLFAGRSLMNSSSSSSSSSSNNNFNNNFKYLVRRYYIDWNDDVYKGAHFDTTTAAIGAAAAGLGALEL</sequence>
<evidence type="ECO:0000313" key="2">
    <source>
        <dbReference type="Proteomes" id="UP001143910"/>
    </source>
</evidence>
<proteinExistence type="predicted"/>
<name>A0ACC1MEA5_9HYPO</name>
<keyword evidence="2" id="KW-1185">Reference proteome</keyword>
<reference evidence="1" key="1">
    <citation type="submission" date="2022-08" db="EMBL/GenBank/DDBJ databases">
        <title>Genome Sequence of Lecanicillium fungicola.</title>
        <authorList>
            <person name="Buettner E."/>
        </authorList>
    </citation>
    <scope>NUCLEOTIDE SEQUENCE</scope>
    <source>
        <strain evidence="1">Babe33</strain>
    </source>
</reference>
<dbReference type="Proteomes" id="UP001143910">
    <property type="component" value="Unassembled WGS sequence"/>
</dbReference>
<organism evidence="1 2">
    <name type="scientific">Zarea fungicola</name>
    <dbReference type="NCBI Taxonomy" id="93591"/>
    <lineage>
        <taxon>Eukaryota</taxon>
        <taxon>Fungi</taxon>
        <taxon>Dikarya</taxon>
        <taxon>Ascomycota</taxon>
        <taxon>Pezizomycotina</taxon>
        <taxon>Sordariomycetes</taxon>
        <taxon>Hypocreomycetidae</taxon>
        <taxon>Hypocreales</taxon>
        <taxon>Cordycipitaceae</taxon>
        <taxon>Zarea</taxon>
    </lineage>
</organism>
<accession>A0ACC1MEA5</accession>
<dbReference type="EMBL" id="JANJQO010003019">
    <property type="protein sequence ID" value="KAJ2965367.1"/>
    <property type="molecule type" value="Genomic_DNA"/>
</dbReference>
<gene>
    <name evidence="1" type="ORF">NQ176_g10653</name>
</gene>
<protein>
    <submittedName>
        <fullName evidence="1">Uncharacterized protein</fullName>
    </submittedName>
</protein>
<comment type="caution">
    <text evidence="1">The sequence shown here is derived from an EMBL/GenBank/DDBJ whole genome shotgun (WGS) entry which is preliminary data.</text>
</comment>
<evidence type="ECO:0000313" key="1">
    <source>
        <dbReference type="EMBL" id="KAJ2965367.1"/>
    </source>
</evidence>